<dbReference type="InterPro" id="IPR014001">
    <property type="entry name" value="Helicase_ATP-bd"/>
</dbReference>
<reference evidence="2" key="1">
    <citation type="submission" date="2021-04" db="EMBL/GenBank/DDBJ databases">
        <title>Sinoanaerobacter chloroacetimidivorans sp. nov., an obligate anaerobic bacterium isolated from anaerobic sludge.</title>
        <authorList>
            <person name="Bao Y."/>
        </authorList>
    </citation>
    <scope>NUCLEOTIDE SEQUENCE</scope>
    <source>
        <strain evidence="2">BAD-6</strain>
    </source>
</reference>
<keyword evidence="2" id="KW-0378">Hydrolase</keyword>
<dbReference type="SUPFAM" id="SSF52540">
    <property type="entry name" value="P-loop containing nucleoside triphosphate hydrolases"/>
    <property type="match status" value="1"/>
</dbReference>
<reference evidence="2" key="2">
    <citation type="submission" date="2021-04" db="EMBL/GenBank/DDBJ databases">
        <authorList>
            <person name="Liu J."/>
        </authorList>
    </citation>
    <scope>NUCLEOTIDE SEQUENCE</scope>
    <source>
        <strain evidence="2">BAD-6</strain>
    </source>
</reference>
<dbReference type="PROSITE" id="PS51192">
    <property type="entry name" value="HELICASE_ATP_BIND_1"/>
    <property type="match status" value="1"/>
</dbReference>
<evidence type="ECO:0000259" key="1">
    <source>
        <dbReference type="PROSITE" id="PS51192"/>
    </source>
</evidence>
<feature type="domain" description="Helicase ATP-binding" evidence="1">
    <location>
        <begin position="33"/>
        <end position="179"/>
    </location>
</feature>
<gene>
    <name evidence="2" type="ORF">KCX82_09475</name>
</gene>
<name>A0A8J8B1U5_9FIRM</name>
<dbReference type="GO" id="GO:0004386">
    <property type="term" value="F:helicase activity"/>
    <property type="evidence" value="ECO:0007669"/>
    <property type="project" value="UniProtKB-KW"/>
</dbReference>
<evidence type="ECO:0000313" key="3">
    <source>
        <dbReference type="Proteomes" id="UP000675664"/>
    </source>
</evidence>
<proteinExistence type="predicted"/>
<keyword evidence="2" id="KW-0347">Helicase</keyword>
<keyword evidence="3" id="KW-1185">Reference proteome</keyword>
<comment type="caution">
    <text evidence="2">The sequence shown here is derived from an EMBL/GenBank/DDBJ whole genome shotgun (WGS) entry which is preliminary data.</text>
</comment>
<dbReference type="RefSeq" id="WP_227018233.1">
    <property type="nucleotide sequence ID" value="NZ_JAGSND010000005.1"/>
</dbReference>
<sequence>MTNINQIDKGKWDIKRSLNNGETISDILTLDIIKQWGRGNRILISGNTGSGKTYFIMNFLHNQCEEKEYKILLLTNRTLLKDQLQTEYYHKVNDVITIWNYQFFSERIKYNNFYNSFDIIVADECHWFFSDSTFANETDIPLKYLTGNTQNSTIIFISATSQTLEEYLDRDNKLDFKYQFIKPYEFHNCYYWNDIDVIKKLLVTLPADEKAIYFCSSIDNAYKLHREFIKTSAFVCSKNNYKYGNKSDSDTMNQIRESESFDKQILITTKVLENGVNLKDNKIKHIITDIYDFETIIQCIGRKRITDSSNLPSIYIKQKKQPSIQATINNINQFLRPLDCFYNEFKHFNKKYGRKNLNGLLYTVCADSDNRLSGWEVNEAKKMKYVHDRKLAEEVCLRDKNFGHLMYLCDCLDIDFELFENLDLYYTKITVEDKLNQYLDTPLYGSDKSQFIEMLKKDVLKPLQGGYKADTINRYLDNIGLPYYIRTKKQGSRKSIYYGKRAWILKKRE</sequence>
<dbReference type="InterPro" id="IPR027417">
    <property type="entry name" value="P-loop_NTPase"/>
</dbReference>
<dbReference type="Pfam" id="PF04851">
    <property type="entry name" value="ResIII"/>
    <property type="match status" value="1"/>
</dbReference>
<dbReference type="InterPro" id="IPR001650">
    <property type="entry name" value="Helicase_C-like"/>
</dbReference>
<accession>A0A8J8B1U5</accession>
<keyword evidence="2" id="KW-0547">Nucleotide-binding</keyword>
<dbReference type="Pfam" id="PF00271">
    <property type="entry name" value="Helicase_C"/>
    <property type="match status" value="1"/>
</dbReference>
<dbReference type="GO" id="GO:0003677">
    <property type="term" value="F:DNA binding"/>
    <property type="evidence" value="ECO:0007669"/>
    <property type="project" value="InterPro"/>
</dbReference>
<dbReference type="SMART" id="SM00487">
    <property type="entry name" value="DEXDc"/>
    <property type="match status" value="1"/>
</dbReference>
<dbReference type="Gene3D" id="3.40.50.300">
    <property type="entry name" value="P-loop containing nucleotide triphosphate hydrolases"/>
    <property type="match status" value="2"/>
</dbReference>
<evidence type="ECO:0000313" key="2">
    <source>
        <dbReference type="EMBL" id="MBR0598102.1"/>
    </source>
</evidence>
<dbReference type="InterPro" id="IPR006935">
    <property type="entry name" value="Helicase/UvrB_N"/>
</dbReference>
<dbReference type="AlphaFoldDB" id="A0A8J8B1U5"/>
<dbReference type="GO" id="GO:0005524">
    <property type="term" value="F:ATP binding"/>
    <property type="evidence" value="ECO:0007669"/>
    <property type="project" value="InterPro"/>
</dbReference>
<keyword evidence="2" id="KW-0067">ATP-binding</keyword>
<dbReference type="Proteomes" id="UP000675664">
    <property type="component" value="Unassembled WGS sequence"/>
</dbReference>
<protein>
    <submittedName>
        <fullName evidence="2">DEAD/DEAH box helicase family protein</fullName>
    </submittedName>
</protein>
<dbReference type="EMBL" id="JAGSND010000005">
    <property type="protein sequence ID" value="MBR0598102.1"/>
    <property type="molecule type" value="Genomic_DNA"/>
</dbReference>
<dbReference type="GO" id="GO:0016787">
    <property type="term" value="F:hydrolase activity"/>
    <property type="evidence" value="ECO:0007669"/>
    <property type="project" value="InterPro"/>
</dbReference>
<organism evidence="2 3">
    <name type="scientific">Sinanaerobacter chloroacetimidivorans</name>
    <dbReference type="NCBI Taxonomy" id="2818044"/>
    <lineage>
        <taxon>Bacteria</taxon>
        <taxon>Bacillati</taxon>
        <taxon>Bacillota</taxon>
        <taxon>Clostridia</taxon>
        <taxon>Peptostreptococcales</taxon>
        <taxon>Anaerovoracaceae</taxon>
        <taxon>Sinanaerobacter</taxon>
    </lineage>
</organism>